<organism evidence="5 6">
    <name type="scientific">Brachionus plicatilis</name>
    <name type="common">Marine rotifer</name>
    <name type="synonym">Brachionus muelleri</name>
    <dbReference type="NCBI Taxonomy" id="10195"/>
    <lineage>
        <taxon>Eukaryota</taxon>
        <taxon>Metazoa</taxon>
        <taxon>Spiralia</taxon>
        <taxon>Gnathifera</taxon>
        <taxon>Rotifera</taxon>
        <taxon>Eurotatoria</taxon>
        <taxon>Monogononta</taxon>
        <taxon>Pseudotrocha</taxon>
        <taxon>Ploima</taxon>
        <taxon>Brachionidae</taxon>
        <taxon>Brachionus</taxon>
    </lineage>
</organism>
<dbReference type="GO" id="GO:0003777">
    <property type="term" value="F:microtubule motor activity"/>
    <property type="evidence" value="ECO:0007669"/>
    <property type="project" value="InterPro"/>
</dbReference>
<evidence type="ECO:0000313" key="6">
    <source>
        <dbReference type="Proteomes" id="UP000276133"/>
    </source>
</evidence>
<dbReference type="Pfam" id="PF00225">
    <property type="entry name" value="Kinesin"/>
    <property type="match status" value="1"/>
</dbReference>
<keyword evidence="6" id="KW-1185">Reference proteome</keyword>
<comment type="caution">
    <text evidence="5">The sequence shown here is derived from an EMBL/GenBank/DDBJ whole genome shotgun (WGS) entry which is preliminary data.</text>
</comment>
<evidence type="ECO:0000313" key="5">
    <source>
        <dbReference type="EMBL" id="RMZ97655.1"/>
    </source>
</evidence>
<dbReference type="Gene3D" id="3.40.850.10">
    <property type="entry name" value="Kinesin motor domain"/>
    <property type="match status" value="1"/>
</dbReference>
<feature type="non-terminal residue" evidence="5">
    <location>
        <position position="109"/>
    </location>
</feature>
<dbReference type="GO" id="GO:0007018">
    <property type="term" value="P:microtubule-based movement"/>
    <property type="evidence" value="ECO:0007669"/>
    <property type="project" value="InterPro"/>
</dbReference>
<dbReference type="PANTHER" id="PTHR47117">
    <property type="entry name" value="STAR-RELATED LIPID TRANSFER PROTEIN 9"/>
    <property type="match status" value="1"/>
</dbReference>
<evidence type="ECO:0000256" key="2">
    <source>
        <dbReference type="ARBA" id="ARBA00022840"/>
    </source>
</evidence>
<proteinExistence type="inferred from homology"/>
<keyword evidence="2" id="KW-0067">ATP-binding</keyword>
<dbReference type="EMBL" id="REGN01011271">
    <property type="protein sequence ID" value="RMZ97655.1"/>
    <property type="molecule type" value="Genomic_DNA"/>
</dbReference>
<evidence type="ECO:0000256" key="3">
    <source>
        <dbReference type="PROSITE-ProRule" id="PRU00283"/>
    </source>
</evidence>
<dbReference type="GO" id="GO:0005524">
    <property type="term" value="F:ATP binding"/>
    <property type="evidence" value="ECO:0007669"/>
    <property type="project" value="UniProtKB-KW"/>
</dbReference>
<dbReference type="OrthoDB" id="3176171at2759"/>
<accession>A0A3M7PEW8</accession>
<gene>
    <name evidence="5" type="ORF">BpHYR1_022393</name>
</gene>
<protein>
    <submittedName>
        <fullName evidence="5">Kinesin KIF28P</fullName>
        <ecNumber evidence="5">3.6.1.15</ecNumber>
    </submittedName>
</protein>
<dbReference type="InterPro" id="IPR001752">
    <property type="entry name" value="Kinesin_motor_dom"/>
</dbReference>
<dbReference type="STRING" id="10195.A0A3M7PEW8"/>
<evidence type="ECO:0000259" key="4">
    <source>
        <dbReference type="PROSITE" id="PS50067"/>
    </source>
</evidence>
<keyword evidence="1" id="KW-0547">Nucleotide-binding</keyword>
<comment type="caution">
    <text evidence="3">Lacks conserved residue(s) required for the propagation of feature annotation.</text>
</comment>
<dbReference type="EC" id="3.6.1.15" evidence="5"/>
<dbReference type="GO" id="GO:0008017">
    <property type="term" value="F:microtubule binding"/>
    <property type="evidence" value="ECO:0007669"/>
    <property type="project" value="InterPro"/>
</dbReference>
<dbReference type="SUPFAM" id="SSF52540">
    <property type="entry name" value="P-loop containing nucleoside triphosphate hydrolases"/>
    <property type="match status" value="1"/>
</dbReference>
<dbReference type="InterPro" id="IPR027417">
    <property type="entry name" value="P-loop_NTPase"/>
</dbReference>
<dbReference type="PROSITE" id="PS50067">
    <property type="entry name" value="KINESIN_MOTOR_2"/>
    <property type="match status" value="1"/>
</dbReference>
<keyword evidence="5" id="KW-0378">Hydrolase</keyword>
<dbReference type="AlphaFoldDB" id="A0A3M7PEW8"/>
<reference evidence="5 6" key="1">
    <citation type="journal article" date="2018" name="Sci. Rep.">
        <title>Genomic signatures of local adaptation to the degree of environmental predictability in rotifers.</title>
        <authorList>
            <person name="Franch-Gras L."/>
            <person name="Hahn C."/>
            <person name="Garcia-Roger E.M."/>
            <person name="Carmona M.J."/>
            <person name="Serra M."/>
            <person name="Gomez A."/>
        </authorList>
    </citation>
    <scope>NUCLEOTIDE SEQUENCE [LARGE SCALE GENOMIC DNA]</scope>
    <source>
        <strain evidence="5">HYR1</strain>
    </source>
</reference>
<dbReference type="GO" id="GO:0017111">
    <property type="term" value="F:ribonucleoside triphosphate phosphatase activity"/>
    <property type="evidence" value="ECO:0007669"/>
    <property type="project" value="UniProtKB-EC"/>
</dbReference>
<feature type="domain" description="Kinesin motor" evidence="4">
    <location>
        <begin position="5"/>
        <end position="109"/>
    </location>
</feature>
<comment type="similarity">
    <text evidence="3">Belongs to the TRAFAC class myosin-kinesin ATPase superfamily. Kinesin family.</text>
</comment>
<sequence>MSEENLKVAVRVRPFNGREKEANSKLIVSMTGNQTIITDPDTNEEKKYAYDFSSHDGYKEDANGYLTGTKPNYADQRKVFNDLGEGILNNAWEGYNATLFAYGQTGSGK</sequence>
<dbReference type="InterPro" id="IPR036961">
    <property type="entry name" value="Kinesin_motor_dom_sf"/>
</dbReference>
<dbReference type="Proteomes" id="UP000276133">
    <property type="component" value="Unassembled WGS sequence"/>
</dbReference>
<name>A0A3M7PEW8_BRAPC</name>
<evidence type="ECO:0000256" key="1">
    <source>
        <dbReference type="ARBA" id="ARBA00022741"/>
    </source>
</evidence>